<dbReference type="Proteomes" id="UP000287224">
    <property type="component" value="Unassembled WGS sequence"/>
</dbReference>
<accession>A0A401ZBF2</accession>
<proteinExistence type="predicted"/>
<dbReference type="EMBL" id="BIFQ01000001">
    <property type="protein sequence ID" value="GCE04224.1"/>
    <property type="molecule type" value="Genomic_DNA"/>
</dbReference>
<evidence type="ECO:0008006" key="3">
    <source>
        <dbReference type="Google" id="ProtNLM"/>
    </source>
</evidence>
<reference evidence="2" key="1">
    <citation type="submission" date="2018-12" db="EMBL/GenBank/DDBJ databases">
        <title>Tengunoibacter tsumagoiensis gen. nov., sp. nov., Dictyobacter kobayashii sp. nov., D. alpinus sp. nov., and D. joshuensis sp. nov. and description of Dictyobacteraceae fam. nov. within the order Ktedonobacterales isolated from Tengu-no-mugimeshi.</title>
        <authorList>
            <person name="Wang C.M."/>
            <person name="Zheng Y."/>
            <person name="Sakai Y."/>
            <person name="Toyoda A."/>
            <person name="Minakuchi Y."/>
            <person name="Abe K."/>
            <person name="Yokota A."/>
            <person name="Yabe S."/>
        </authorList>
    </citation>
    <scope>NUCLEOTIDE SEQUENCE [LARGE SCALE GENOMIC DNA]</scope>
    <source>
        <strain evidence="2">S-27</strain>
    </source>
</reference>
<keyword evidence="2" id="KW-1185">Reference proteome</keyword>
<dbReference type="AlphaFoldDB" id="A0A401ZBF2"/>
<comment type="caution">
    <text evidence="1">The sequence shown here is derived from an EMBL/GenBank/DDBJ whole genome shotgun (WGS) entry which is preliminary data.</text>
</comment>
<dbReference type="RefSeq" id="WP_126595399.1">
    <property type="nucleotide sequence ID" value="NZ_BIFQ01000001.1"/>
</dbReference>
<name>A0A401ZBF2_9CHLR</name>
<evidence type="ECO:0000313" key="1">
    <source>
        <dbReference type="EMBL" id="GCE04224.1"/>
    </source>
</evidence>
<dbReference type="Gene3D" id="1.10.30.50">
    <property type="match status" value="1"/>
</dbReference>
<evidence type="ECO:0000313" key="2">
    <source>
        <dbReference type="Proteomes" id="UP000287224"/>
    </source>
</evidence>
<sequence>MPMDLKRYPANWKKVSRTIRRIAGWRCEWCGIPNGAPLPSGRPGKVILTVAHLGTPYADGRPGDKHDKHDVRRENLRALCQACHLRYDLADHIAHARATRAQRKHEKALTSGQLTLF</sequence>
<organism evidence="1 2">
    <name type="scientific">Dictyobacter aurantiacus</name>
    <dbReference type="NCBI Taxonomy" id="1936993"/>
    <lineage>
        <taxon>Bacteria</taxon>
        <taxon>Bacillati</taxon>
        <taxon>Chloroflexota</taxon>
        <taxon>Ktedonobacteria</taxon>
        <taxon>Ktedonobacterales</taxon>
        <taxon>Dictyobacteraceae</taxon>
        <taxon>Dictyobacter</taxon>
    </lineage>
</organism>
<gene>
    <name evidence="1" type="ORF">KDAU_15530</name>
</gene>
<protein>
    <recommendedName>
        <fullName evidence="3">HNH endonuclease</fullName>
    </recommendedName>
</protein>
<dbReference type="OrthoDB" id="161705at2"/>